<comment type="caution">
    <text evidence="2">The sequence shown here is derived from an EMBL/GenBank/DDBJ whole genome shotgun (WGS) entry which is preliminary data.</text>
</comment>
<feature type="signal peptide" evidence="1">
    <location>
        <begin position="1"/>
        <end position="17"/>
    </location>
</feature>
<dbReference type="VEuPathDB" id="FungiDB:P170DRAFT_510513"/>
<dbReference type="OrthoDB" id="5316007at2759"/>
<accession>A0A2I2G4E8</accession>
<evidence type="ECO:0000313" key="3">
    <source>
        <dbReference type="Proteomes" id="UP000234275"/>
    </source>
</evidence>
<evidence type="ECO:0000313" key="2">
    <source>
        <dbReference type="EMBL" id="PLB47755.1"/>
    </source>
</evidence>
<dbReference type="EMBL" id="MSFO01000005">
    <property type="protein sequence ID" value="PLB47755.1"/>
    <property type="molecule type" value="Genomic_DNA"/>
</dbReference>
<sequence>MKFTISLLPALIATTRAIYITSPPPPDPVDVSKNWTVTWTHVDTDPISFCLYLTNYKEYPPQEFFLSSASRDPDTVVIQGRCYPGLRERSTYRVWASKCGDPLTIYAESRDFHVIQPGCPA</sequence>
<evidence type="ECO:0008006" key="4">
    <source>
        <dbReference type="Google" id="ProtNLM"/>
    </source>
</evidence>
<feature type="chain" id="PRO_5014162910" description="Fibronectin type-III domain-containing protein" evidence="1">
    <location>
        <begin position="18"/>
        <end position="121"/>
    </location>
</feature>
<proteinExistence type="predicted"/>
<keyword evidence="3" id="KW-1185">Reference proteome</keyword>
<dbReference type="AlphaFoldDB" id="A0A2I2G4E8"/>
<evidence type="ECO:0000256" key="1">
    <source>
        <dbReference type="SAM" id="SignalP"/>
    </source>
</evidence>
<protein>
    <recommendedName>
        <fullName evidence="4">Fibronectin type-III domain-containing protein</fullName>
    </recommendedName>
</protein>
<dbReference type="GeneID" id="36562492"/>
<organism evidence="2 3">
    <name type="scientific">Aspergillus steynii IBT 23096</name>
    <dbReference type="NCBI Taxonomy" id="1392250"/>
    <lineage>
        <taxon>Eukaryota</taxon>
        <taxon>Fungi</taxon>
        <taxon>Dikarya</taxon>
        <taxon>Ascomycota</taxon>
        <taxon>Pezizomycotina</taxon>
        <taxon>Eurotiomycetes</taxon>
        <taxon>Eurotiomycetidae</taxon>
        <taxon>Eurotiales</taxon>
        <taxon>Aspergillaceae</taxon>
        <taxon>Aspergillus</taxon>
        <taxon>Aspergillus subgen. Circumdati</taxon>
    </lineage>
</organism>
<gene>
    <name evidence="2" type="ORF">P170DRAFT_510513</name>
</gene>
<reference evidence="2 3" key="1">
    <citation type="submission" date="2016-12" db="EMBL/GenBank/DDBJ databases">
        <title>The genomes of Aspergillus section Nigri reveals drivers in fungal speciation.</title>
        <authorList>
            <consortium name="DOE Joint Genome Institute"/>
            <person name="Vesth T.C."/>
            <person name="Nybo J."/>
            <person name="Theobald S."/>
            <person name="Brandl J."/>
            <person name="Frisvad J.C."/>
            <person name="Nielsen K.F."/>
            <person name="Lyhne E.K."/>
            <person name="Kogle M.E."/>
            <person name="Kuo A."/>
            <person name="Riley R."/>
            <person name="Clum A."/>
            <person name="Nolan M."/>
            <person name="Lipzen A."/>
            <person name="Salamov A."/>
            <person name="Henrissat B."/>
            <person name="Wiebenga A."/>
            <person name="De Vries R.P."/>
            <person name="Grigoriev I.V."/>
            <person name="Mortensen U.H."/>
            <person name="Andersen M.R."/>
            <person name="Baker S.E."/>
        </authorList>
    </citation>
    <scope>NUCLEOTIDE SEQUENCE [LARGE SCALE GENOMIC DNA]</scope>
    <source>
        <strain evidence="2 3">IBT 23096</strain>
    </source>
</reference>
<dbReference type="STRING" id="1392250.A0A2I2G4E8"/>
<dbReference type="Proteomes" id="UP000234275">
    <property type="component" value="Unassembled WGS sequence"/>
</dbReference>
<name>A0A2I2G4E8_9EURO</name>
<keyword evidence="1" id="KW-0732">Signal</keyword>
<dbReference type="RefSeq" id="XP_024703057.1">
    <property type="nucleotide sequence ID" value="XM_024854786.1"/>
</dbReference>